<organism evidence="1 2">
    <name type="scientific">Marasmiellus scandens</name>
    <dbReference type="NCBI Taxonomy" id="2682957"/>
    <lineage>
        <taxon>Eukaryota</taxon>
        <taxon>Fungi</taxon>
        <taxon>Dikarya</taxon>
        <taxon>Basidiomycota</taxon>
        <taxon>Agaricomycotina</taxon>
        <taxon>Agaricomycetes</taxon>
        <taxon>Agaricomycetidae</taxon>
        <taxon>Agaricales</taxon>
        <taxon>Marasmiineae</taxon>
        <taxon>Omphalotaceae</taxon>
        <taxon>Marasmiellus</taxon>
    </lineage>
</organism>
<dbReference type="Proteomes" id="UP001498398">
    <property type="component" value="Unassembled WGS sequence"/>
</dbReference>
<dbReference type="EMBL" id="JBANRG010000023">
    <property type="protein sequence ID" value="KAK7455092.1"/>
    <property type="molecule type" value="Genomic_DNA"/>
</dbReference>
<sequence length="91" mass="10163">MPGTKDAIKWPVWLEKFVDADGVLFRDGSYVDPTLSTEPDKNNRGGTIRIGPPDAATFERILAVSREIIEGTSWEGSAEENIAKYRDIMHI</sequence>
<evidence type="ECO:0000313" key="2">
    <source>
        <dbReference type="Proteomes" id="UP001498398"/>
    </source>
</evidence>
<comment type="caution">
    <text evidence="1">The sequence shown here is derived from an EMBL/GenBank/DDBJ whole genome shotgun (WGS) entry which is preliminary data.</text>
</comment>
<protein>
    <submittedName>
        <fullName evidence="1">Uncharacterized protein</fullName>
    </submittedName>
</protein>
<reference evidence="1 2" key="1">
    <citation type="submission" date="2024-01" db="EMBL/GenBank/DDBJ databases">
        <title>A draft genome for the cacao thread blight pathogen Marasmiellus scandens.</title>
        <authorList>
            <person name="Baruah I.K."/>
            <person name="Leung J."/>
            <person name="Bukari Y."/>
            <person name="Amoako-Attah I."/>
            <person name="Meinhardt L.W."/>
            <person name="Bailey B.A."/>
            <person name="Cohen S.P."/>
        </authorList>
    </citation>
    <scope>NUCLEOTIDE SEQUENCE [LARGE SCALE GENOMIC DNA]</scope>
    <source>
        <strain evidence="1 2">GH-19</strain>
    </source>
</reference>
<evidence type="ECO:0000313" key="1">
    <source>
        <dbReference type="EMBL" id="KAK7455092.1"/>
    </source>
</evidence>
<keyword evidence="2" id="KW-1185">Reference proteome</keyword>
<proteinExistence type="predicted"/>
<name>A0ABR1JC15_9AGAR</name>
<gene>
    <name evidence="1" type="ORF">VKT23_010962</name>
</gene>
<accession>A0ABR1JC15</accession>